<keyword evidence="2" id="KW-1185">Reference proteome</keyword>
<protein>
    <submittedName>
        <fullName evidence="1">Uncharacterized protein</fullName>
    </submittedName>
</protein>
<evidence type="ECO:0000313" key="2">
    <source>
        <dbReference type="Proteomes" id="UP000735302"/>
    </source>
</evidence>
<name>A0AAV4AAI5_9GAST</name>
<organism evidence="1 2">
    <name type="scientific">Plakobranchus ocellatus</name>
    <dbReference type="NCBI Taxonomy" id="259542"/>
    <lineage>
        <taxon>Eukaryota</taxon>
        <taxon>Metazoa</taxon>
        <taxon>Spiralia</taxon>
        <taxon>Lophotrochozoa</taxon>
        <taxon>Mollusca</taxon>
        <taxon>Gastropoda</taxon>
        <taxon>Heterobranchia</taxon>
        <taxon>Euthyneura</taxon>
        <taxon>Panpulmonata</taxon>
        <taxon>Sacoglossa</taxon>
        <taxon>Placobranchoidea</taxon>
        <taxon>Plakobranchidae</taxon>
        <taxon>Plakobranchus</taxon>
    </lineage>
</organism>
<gene>
    <name evidence="1" type="ORF">PoB_003075700</name>
</gene>
<dbReference type="AlphaFoldDB" id="A0AAV4AAI5"/>
<dbReference type="Proteomes" id="UP000735302">
    <property type="component" value="Unassembled WGS sequence"/>
</dbReference>
<comment type="caution">
    <text evidence="1">The sequence shown here is derived from an EMBL/GenBank/DDBJ whole genome shotgun (WGS) entry which is preliminary data.</text>
</comment>
<reference evidence="1 2" key="1">
    <citation type="journal article" date="2021" name="Elife">
        <title>Chloroplast acquisition without the gene transfer in kleptoplastic sea slugs, Plakobranchus ocellatus.</title>
        <authorList>
            <person name="Maeda T."/>
            <person name="Takahashi S."/>
            <person name="Yoshida T."/>
            <person name="Shimamura S."/>
            <person name="Takaki Y."/>
            <person name="Nagai Y."/>
            <person name="Toyoda A."/>
            <person name="Suzuki Y."/>
            <person name="Arimoto A."/>
            <person name="Ishii H."/>
            <person name="Satoh N."/>
            <person name="Nishiyama T."/>
            <person name="Hasebe M."/>
            <person name="Maruyama T."/>
            <person name="Minagawa J."/>
            <person name="Obokata J."/>
            <person name="Shigenobu S."/>
        </authorList>
    </citation>
    <scope>NUCLEOTIDE SEQUENCE [LARGE SCALE GENOMIC DNA]</scope>
</reference>
<proteinExistence type="predicted"/>
<dbReference type="EMBL" id="BLXT01003738">
    <property type="protein sequence ID" value="GFO04252.1"/>
    <property type="molecule type" value="Genomic_DNA"/>
</dbReference>
<sequence>MANRTPQAHVNIHSNDNDANARECPLLIERLKLLVNIHSCYKDASPREKFMATITTQVHVSTFGCDNDANMGENPWHSPTALPTKESLPSTAARLSTALPSTVLGFPFLLLQVCEVSGYVAFWPQQKQIISPRFAYLDDACLRSTKAVSFSTWSTSASALSL</sequence>
<evidence type="ECO:0000313" key="1">
    <source>
        <dbReference type="EMBL" id="GFO04252.1"/>
    </source>
</evidence>
<accession>A0AAV4AAI5</accession>